<proteinExistence type="predicted"/>
<protein>
    <submittedName>
        <fullName evidence="1">Uncharacterized protein</fullName>
    </submittedName>
</protein>
<sequence length="78" mass="8363">MHPTSSKYASSSTSDGAFSQSPTGPDSKKLDEAINAQIRVIPEVRDNTSSGDGTEHGNKDNWTARRGNRNGRGGHYNS</sequence>
<keyword evidence="2" id="KW-1185">Reference proteome</keyword>
<name>A0ACC1HBE6_9FUNG</name>
<feature type="non-terminal residue" evidence="1">
    <location>
        <position position="78"/>
    </location>
</feature>
<evidence type="ECO:0000313" key="2">
    <source>
        <dbReference type="Proteomes" id="UP001145114"/>
    </source>
</evidence>
<evidence type="ECO:0000313" key="1">
    <source>
        <dbReference type="EMBL" id="KAJ1673858.1"/>
    </source>
</evidence>
<comment type="caution">
    <text evidence="1">The sequence shown here is derived from an EMBL/GenBank/DDBJ whole genome shotgun (WGS) entry which is preliminary data.</text>
</comment>
<dbReference type="Proteomes" id="UP001145114">
    <property type="component" value="Unassembled WGS sequence"/>
</dbReference>
<gene>
    <name evidence="1" type="ORF">EV182_004423</name>
</gene>
<reference evidence="1" key="1">
    <citation type="submission" date="2022-06" db="EMBL/GenBank/DDBJ databases">
        <title>Phylogenomic reconstructions and comparative analyses of Kickxellomycotina fungi.</title>
        <authorList>
            <person name="Reynolds N.K."/>
            <person name="Stajich J.E."/>
            <person name="Barry K."/>
            <person name="Grigoriev I.V."/>
            <person name="Crous P."/>
            <person name="Smith M.E."/>
        </authorList>
    </citation>
    <scope>NUCLEOTIDE SEQUENCE</scope>
    <source>
        <strain evidence="1">RSA 2271</strain>
    </source>
</reference>
<dbReference type="EMBL" id="JAMZIH010006494">
    <property type="protein sequence ID" value="KAJ1673858.1"/>
    <property type="molecule type" value="Genomic_DNA"/>
</dbReference>
<organism evidence="1 2">
    <name type="scientific">Spiromyces aspiralis</name>
    <dbReference type="NCBI Taxonomy" id="68401"/>
    <lineage>
        <taxon>Eukaryota</taxon>
        <taxon>Fungi</taxon>
        <taxon>Fungi incertae sedis</taxon>
        <taxon>Zoopagomycota</taxon>
        <taxon>Kickxellomycotina</taxon>
        <taxon>Kickxellomycetes</taxon>
        <taxon>Kickxellales</taxon>
        <taxon>Kickxellaceae</taxon>
        <taxon>Spiromyces</taxon>
    </lineage>
</organism>
<accession>A0ACC1HBE6</accession>